<comment type="caution">
    <text evidence="3">The sequence shown here is derived from an EMBL/GenBank/DDBJ whole genome shotgun (WGS) entry which is preliminary data.</text>
</comment>
<accession>A0ABW8T3E9</accession>
<keyword evidence="4" id="KW-1185">Reference proteome</keyword>
<dbReference type="Pfam" id="PF07736">
    <property type="entry name" value="CM_1"/>
    <property type="match status" value="1"/>
</dbReference>
<dbReference type="PANTHER" id="PTHR21164">
    <property type="entry name" value="CHORISMATE MUTASE"/>
    <property type="match status" value="1"/>
</dbReference>
<name>A0ABW8T3E9_9CLOT</name>
<dbReference type="Proteomes" id="UP001623591">
    <property type="component" value="Unassembled WGS sequence"/>
</dbReference>
<keyword evidence="2 3" id="KW-0413">Isomerase</keyword>
<dbReference type="GO" id="GO:0004106">
    <property type="term" value="F:chorismate mutase activity"/>
    <property type="evidence" value="ECO:0007669"/>
    <property type="project" value="UniProtKB-EC"/>
</dbReference>
<dbReference type="CDD" id="cd02185">
    <property type="entry name" value="AroH"/>
    <property type="match status" value="1"/>
</dbReference>
<dbReference type="SUPFAM" id="SSF55298">
    <property type="entry name" value="YjgF-like"/>
    <property type="match status" value="1"/>
</dbReference>
<comment type="catalytic activity">
    <reaction evidence="2">
        <text>chorismate = prephenate</text>
        <dbReference type="Rhea" id="RHEA:13897"/>
        <dbReference type="ChEBI" id="CHEBI:29748"/>
        <dbReference type="ChEBI" id="CHEBI:29934"/>
        <dbReference type="EC" id="5.4.99.5"/>
    </reaction>
</comment>
<reference evidence="3 4" key="1">
    <citation type="submission" date="2024-11" db="EMBL/GenBank/DDBJ databases">
        <authorList>
            <person name="Heng Y.C."/>
            <person name="Lim A.C.H."/>
            <person name="Lee J.K.Y."/>
            <person name="Kittelmann S."/>
        </authorList>
    </citation>
    <scope>NUCLEOTIDE SEQUENCE [LARGE SCALE GENOMIC DNA]</scope>
    <source>
        <strain evidence="3 4">WILCCON 0185</strain>
    </source>
</reference>
<dbReference type="InterPro" id="IPR035959">
    <property type="entry name" value="RutC-like_sf"/>
</dbReference>
<gene>
    <name evidence="3" type="primary">aroH</name>
    <name evidence="3" type="ORF">ACJDUG_06595</name>
</gene>
<evidence type="ECO:0000313" key="4">
    <source>
        <dbReference type="Proteomes" id="UP001623591"/>
    </source>
</evidence>
<dbReference type="Gene3D" id="3.30.1330.40">
    <property type="entry name" value="RutC-like"/>
    <property type="match status" value="1"/>
</dbReference>
<dbReference type="PROSITE" id="PS51167">
    <property type="entry name" value="CHORISMATE_MUT_1"/>
    <property type="match status" value="1"/>
</dbReference>
<organism evidence="3 4">
    <name type="scientific">Candidatus Clostridium stratigraminis</name>
    <dbReference type="NCBI Taxonomy" id="3381661"/>
    <lineage>
        <taxon>Bacteria</taxon>
        <taxon>Bacillati</taxon>
        <taxon>Bacillota</taxon>
        <taxon>Clostridia</taxon>
        <taxon>Eubacteriales</taxon>
        <taxon>Clostridiaceae</taxon>
        <taxon>Clostridium</taxon>
    </lineage>
</organism>
<sequence>MIAIRGATTINEDNIDEVKEASIELFNKIIKENNIKKEDFVSIIFSCTNDIKSCYPGKYIREHFGLDKVAIMHFNEMEVNNSLKKCIRVMLNVNIDNNKEIKYIYLNNAKILRQDLIN</sequence>
<evidence type="ECO:0000256" key="1">
    <source>
        <dbReference type="NCBIfam" id="TIGR01796"/>
    </source>
</evidence>
<proteinExistence type="predicted"/>
<dbReference type="InterPro" id="IPR008243">
    <property type="entry name" value="Chorismate_mutase_AroH"/>
</dbReference>
<protein>
    <recommendedName>
        <fullName evidence="1 2">chorismate mutase</fullName>
        <ecNumber evidence="1 2">5.4.99.5</ecNumber>
    </recommendedName>
</protein>
<dbReference type="EMBL" id="JBJHZZ010000003">
    <property type="protein sequence ID" value="MFL0246632.1"/>
    <property type="molecule type" value="Genomic_DNA"/>
</dbReference>
<evidence type="ECO:0000313" key="3">
    <source>
        <dbReference type="EMBL" id="MFL0246632.1"/>
    </source>
</evidence>
<keyword evidence="2" id="KW-0028">Amino-acid biosynthesis</keyword>
<keyword evidence="2" id="KW-0057">Aromatic amino acid biosynthesis</keyword>
<dbReference type="RefSeq" id="WP_406769109.1">
    <property type="nucleotide sequence ID" value="NZ_JBJHZZ010000003.1"/>
</dbReference>
<dbReference type="PANTHER" id="PTHR21164:SF0">
    <property type="entry name" value="CHORISMATE MUTASE AROH"/>
    <property type="match status" value="1"/>
</dbReference>
<dbReference type="NCBIfam" id="TIGR01796">
    <property type="entry name" value="CM_mono_aroH"/>
    <property type="match status" value="1"/>
</dbReference>
<dbReference type="EC" id="5.4.99.5" evidence="1 2"/>
<evidence type="ECO:0000256" key="2">
    <source>
        <dbReference type="PROSITE-ProRule" id="PRU00514"/>
    </source>
</evidence>
<dbReference type="PIRSF" id="PIRSF005965">
    <property type="entry name" value="Chor_mut_AroH"/>
    <property type="match status" value="1"/>
</dbReference>